<feature type="compositionally biased region" description="Basic and acidic residues" evidence="2">
    <location>
        <begin position="413"/>
        <end position="430"/>
    </location>
</feature>
<name>A0A316FYV4_9GAMM</name>
<proteinExistence type="inferred from homology"/>
<dbReference type="InterPro" id="IPR027417">
    <property type="entry name" value="P-loop_NTPase"/>
</dbReference>
<dbReference type="RefSeq" id="WP_109761889.1">
    <property type="nucleotide sequence ID" value="NZ_QGGU01000002.1"/>
</dbReference>
<evidence type="ECO:0000259" key="3">
    <source>
        <dbReference type="PROSITE" id="PS00662"/>
    </source>
</evidence>
<dbReference type="PANTHER" id="PTHR30486">
    <property type="entry name" value="TWITCHING MOTILITY PROTEIN PILT"/>
    <property type="match status" value="1"/>
</dbReference>
<dbReference type="InterPro" id="IPR006321">
    <property type="entry name" value="PilT/PilU"/>
</dbReference>
<dbReference type="Proteomes" id="UP000245790">
    <property type="component" value="Unassembled WGS sequence"/>
</dbReference>
<evidence type="ECO:0000313" key="4">
    <source>
        <dbReference type="EMBL" id="PWK53831.1"/>
    </source>
</evidence>
<dbReference type="PANTHER" id="PTHR30486:SF12">
    <property type="entry name" value="TYPE IV PILUS ATPASE PILU"/>
    <property type="match status" value="1"/>
</dbReference>
<reference evidence="4 5" key="1">
    <citation type="submission" date="2018-05" db="EMBL/GenBank/DDBJ databases">
        <title>Genomic Encyclopedia of Type Strains, Phase IV (KMG-IV): sequencing the most valuable type-strain genomes for metagenomic binning, comparative biology and taxonomic classification.</title>
        <authorList>
            <person name="Goeker M."/>
        </authorList>
    </citation>
    <scope>NUCLEOTIDE SEQUENCE [LARGE SCALE GENOMIC DNA]</scope>
    <source>
        <strain evidence="4 5">DSM 25350</strain>
    </source>
</reference>
<dbReference type="EMBL" id="QGGU01000002">
    <property type="protein sequence ID" value="PWK53831.1"/>
    <property type="molecule type" value="Genomic_DNA"/>
</dbReference>
<evidence type="ECO:0000313" key="5">
    <source>
        <dbReference type="Proteomes" id="UP000245790"/>
    </source>
</evidence>
<dbReference type="GO" id="GO:0016887">
    <property type="term" value="F:ATP hydrolysis activity"/>
    <property type="evidence" value="ECO:0007669"/>
    <property type="project" value="InterPro"/>
</dbReference>
<dbReference type="OrthoDB" id="9776961at2"/>
<feature type="region of interest" description="Disordered" evidence="2">
    <location>
        <begin position="357"/>
        <end position="430"/>
    </location>
</feature>
<keyword evidence="5" id="KW-1185">Reference proteome</keyword>
<dbReference type="NCBIfam" id="TIGR01420">
    <property type="entry name" value="pilT_fam"/>
    <property type="match status" value="1"/>
</dbReference>
<comment type="similarity">
    <text evidence="1">Belongs to the GSP E family.</text>
</comment>
<dbReference type="Gene3D" id="3.30.450.90">
    <property type="match status" value="1"/>
</dbReference>
<comment type="caution">
    <text evidence="4">The sequence shown here is derived from an EMBL/GenBank/DDBJ whole genome shotgun (WGS) entry which is preliminary data.</text>
</comment>
<organism evidence="4 5">
    <name type="scientific">Pleionea mediterranea</name>
    <dbReference type="NCBI Taxonomy" id="523701"/>
    <lineage>
        <taxon>Bacteria</taxon>
        <taxon>Pseudomonadati</taxon>
        <taxon>Pseudomonadota</taxon>
        <taxon>Gammaproteobacteria</taxon>
        <taxon>Oceanospirillales</taxon>
        <taxon>Pleioneaceae</taxon>
        <taxon>Pleionea</taxon>
    </lineage>
</organism>
<dbReference type="GO" id="GO:0005524">
    <property type="term" value="F:ATP binding"/>
    <property type="evidence" value="ECO:0007669"/>
    <property type="project" value="InterPro"/>
</dbReference>
<dbReference type="InterPro" id="IPR001482">
    <property type="entry name" value="T2SS/T4SS_dom"/>
</dbReference>
<dbReference type="PROSITE" id="PS00662">
    <property type="entry name" value="T2SP_E"/>
    <property type="match status" value="1"/>
</dbReference>
<accession>A0A316FYV4</accession>
<evidence type="ECO:0000256" key="1">
    <source>
        <dbReference type="ARBA" id="ARBA00006611"/>
    </source>
</evidence>
<dbReference type="InterPro" id="IPR050921">
    <property type="entry name" value="T4SS_GSP_E_ATPase"/>
</dbReference>
<dbReference type="CDD" id="cd01131">
    <property type="entry name" value="PilT"/>
    <property type="match status" value="1"/>
</dbReference>
<dbReference type="Pfam" id="PF00437">
    <property type="entry name" value="T2SSE"/>
    <property type="match status" value="1"/>
</dbReference>
<dbReference type="SUPFAM" id="SSF52540">
    <property type="entry name" value="P-loop containing nucleoside triphosphate hydrolases"/>
    <property type="match status" value="1"/>
</dbReference>
<evidence type="ECO:0000256" key="2">
    <source>
        <dbReference type="SAM" id="MobiDB-lite"/>
    </source>
</evidence>
<feature type="compositionally biased region" description="Basic and acidic residues" evidence="2">
    <location>
        <begin position="357"/>
        <end position="386"/>
    </location>
</feature>
<dbReference type="Gene3D" id="3.40.50.300">
    <property type="entry name" value="P-loop containing nucleotide triphosphate hydrolases"/>
    <property type="match status" value="1"/>
</dbReference>
<feature type="domain" description="Bacterial type II secretion system protein E" evidence="3">
    <location>
        <begin position="195"/>
        <end position="209"/>
    </location>
</feature>
<dbReference type="AlphaFoldDB" id="A0A316FYV4"/>
<protein>
    <submittedName>
        <fullName evidence="4">Twitching motility protein PilU</fullName>
    </submittedName>
</protein>
<sequence length="430" mass="47994">MQFKDYLKILAVKDGSDLYLSTGAPPCAKFQGVLKPVERDPMTQARIKEIALEVMSEDQAKEFDSQLEMNLAISEKGVGRFRVNIFKQRNDIAMVIRNIKTEIPNYKDLGLPDVLTKVIMEKRGLILFVGGTGSGKSTSLAALIDYRNSNAKEGGHIITIEDPVEFVHRHKRCIVNQREVGVDTLSFHEALKNTLRQAPDVILIGEIRDRETMEHALAFAETGHLAISTLHANNANQALDRIINFFPEERRNQLLNDLSLNLKAFVSQRLVPTVDGKRCAAIEILLGSPTVQEMVKRGNVHEIKEIMEKSLNLGMQTFDRALYRLWDDGKVALEDALKNADSPNNLRLMIKLAGKSEVEQKPVKSKEPDNSSSESTKKEEQQKESTEASSTAVKTSSGLTLELESVTDDDEAESKGRAEYKIDTGEEKSD</sequence>
<gene>
    <name evidence="4" type="ORF">C8D97_102221</name>
</gene>